<dbReference type="EMBL" id="MN740182">
    <property type="protein sequence ID" value="QHT92260.1"/>
    <property type="molecule type" value="Genomic_DNA"/>
</dbReference>
<evidence type="ECO:0000259" key="1">
    <source>
        <dbReference type="Pfam" id="PF13403"/>
    </source>
</evidence>
<protein>
    <recommendedName>
        <fullName evidence="1">Hedgehog/Intein (Hint) domain-containing protein</fullName>
    </recommendedName>
</protein>
<sequence length="385" mass="42546">MATISPIQTGLTSNNWTQDGVTWTASCSSLLDINNFAAYGAFNNKYNGAPVYSWGSSSGTYNSNPPYNYQGSINTTIQDGIGTVYGEWLQLQSSVPLIMNNYTFAAGGWFNIPDNFYIIGSNDGSTWHPIHSATIQSPPLSSNFTKCSTYLLVNNTGTQSLTGSSTVSVNTTAYSNATTPYTYFRIVVTSTVSSGSLVELGGWFTNFTMGSSGNVVCFKEGSKILTDKGYKPIEDLRKGDLVQTFVHGYKAIDMIGKRDMVHIGSEQRIKDQLYVCTPANYPELLEDLVITGCHSILVDDFKEGDEQRTREINGDTYITDNMWRLPACADLRAAVYDKKGVHTIYHIALENDDYYMNYGVYASGLLVETCSKRYLKELSQMTLIE</sequence>
<name>A0A6C0II01_9ZZZZ</name>
<evidence type="ECO:0000313" key="2">
    <source>
        <dbReference type="EMBL" id="QHT92260.1"/>
    </source>
</evidence>
<dbReference type="InterPro" id="IPR036844">
    <property type="entry name" value="Hint_dom_sf"/>
</dbReference>
<reference evidence="2" key="1">
    <citation type="journal article" date="2020" name="Nature">
        <title>Giant virus diversity and host interactions through global metagenomics.</title>
        <authorList>
            <person name="Schulz F."/>
            <person name="Roux S."/>
            <person name="Paez-Espino D."/>
            <person name="Jungbluth S."/>
            <person name="Walsh D.A."/>
            <person name="Denef V.J."/>
            <person name="McMahon K.D."/>
            <person name="Konstantinidis K.T."/>
            <person name="Eloe-Fadrosh E.A."/>
            <person name="Kyrpides N.C."/>
            <person name="Woyke T."/>
        </authorList>
    </citation>
    <scope>NUCLEOTIDE SEQUENCE</scope>
    <source>
        <strain evidence="2">GVMAG-M-3300023184-88</strain>
    </source>
</reference>
<dbReference type="AlphaFoldDB" id="A0A6C0II01"/>
<accession>A0A6C0II01</accession>
<organism evidence="2">
    <name type="scientific">viral metagenome</name>
    <dbReference type="NCBI Taxonomy" id="1070528"/>
    <lineage>
        <taxon>unclassified sequences</taxon>
        <taxon>metagenomes</taxon>
        <taxon>organismal metagenomes</taxon>
    </lineage>
</organism>
<feature type="domain" description="Hedgehog/Intein (Hint)" evidence="1">
    <location>
        <begin position="216"/>
        <end position="262"/>
    </location>
</feature>
<dbReference type="InterPro" id="IPR028992">
    <property type="entry name" value="Hedgehog/Intein_dom"/>
</dbReference>
<dbReference type="Pfam" id="PF13403">
    <property type="entry name" value="Hint_2"/>
    <property type="match status" value="1"/>
</dbReference>
<dbReference type="SUPFAM" id="SSF51294">
    <property type="entry name" value="Hedgehog/intein (Hint) domain"/>
    <property type="match status" value="1"/>
</dbReference>
<dbReference type="Gene3D" id="2.170.16.10">
    <property type="entry name" value="Hedgehog/Intein (Hint) domain"/>
    <property type="match status" value="1"/>
</dbReference>
<proteinExistence type="predicted"/>